<organism evidence="2">
    <name type="scientific">Chromera velia CCMP2878</name>
    <dbReference type="NCBI Taxonomy" id="1169474"/>
    <lineage>
        <taxon>Eukaryota</taxon>
        <taxon>Sar</taxon>
        <taxon>Alveolata</taxon>
        <taxon>Colpodellida</taxon>
        <taxon>Chromeraceae</taxon>
        <taxon>Chromera</taxon>
    </lineage>
</organism>
<sequence length="513" mass="55531">MEVPTEVFFSPDEVSAMLGRYLPPFSAYVFELLKIDKPSGNMKKRADERKLRLSLLLSDPSPCKSMLSDIWREQWRRHEKLKKDLSAASHPEHLKAKIEAIDLWQHEFPPWKNGNDPAEGRTGGGGGLEKPAELETLTETLFSQIRTAAEDFTQNGPLPLKLMQTIYVSSPPSPSVPQPPTAGTGFEREVFKRLAGIRLPEETAEHLQVYANVKVHKPGVQTDGVKSELDAVVVASGLSAGEGQKTIVAVMECKLNAQDILTDAPKLSAGLSLLRQVADDIRHFASSRSACLDTSHVSKEGLPSQEIVQQPQGHDGEKRRGTSKGAGKGGCKSDLVGQRILQDDGEGVLESDFDAIEHGGVSVSRERSKGGEDGSRGESGEGGCSRGVSAASSVSAGDTSTARKEGNSVLGQTEKMGVGRVADNCAVLYLTAGDRRPDFSSFAPLLAKVYLNTVVTEADPETPAKILKSLENGTVDLAPWVGELKVWMEEKHAFLFEFLQSCEFIAIDREAKV</sequence>
<reference evidence="2" key="1">
    <citation type="submission" date="2014-11" db="EMBL/GenBank/DDBJ databases">
        <title>Molecular phylogeny of cliff fern family Woodsiaceae with morphological implications.</title>
        <authorList>
            <person name="Shao Y.-Z."/>
            <person name="Wei R."/>
            <person name="Zhang X.-C."/>
        </authorList>
    </citation>
    <scope>NUCLEOTIDE SEQUENCE</scope>
</reference>
<feature type="compositionally biased region" description="Basic and acidic residues" evidence="1">
    <location>
        <begin position="364"/>
        <end position="379"/>
    </location>
</feature>
<evidence type="ECO:0000313" key="2">
    <source>
        <dbReference type="EMBL" id="CUC09266.1"/>
    </source>
</evidence>
<accession>A0A0K6S6U2</accession>
<proteinExistence type="predicted"/>
<dbReference type="EMBL" id="CDMZ01000453">
    <property type="protein sequence ID" value="CUC09266.1"/>
    <property type="molecule type" value="Genomic_DNA"/>
</dbReference>
<dbReference type="AlphaFoldDB" id="A0A0K6S6U2"/>
<name>A0A0K6S6U2_9ALVE</name>
<protein>
    <submittedName>
        <fullName evidence="2">Uncharacterized protein</fullName>
    </submittedName>
</protein>
<feature type="compositionally biased region" description="Low complexity" evidence="1">
    <location>
        <begin position="386"/>
        <end position="400"/>
    </location>
</feature>
<feature type="region of interest" description="Disordered" evidence="1">
    <location>
        <begin position="352"/>
        <end position="409"/>
    </location>
</feature>
<feature type="region of interest" description="Disordered" evidence="1">
    <location>
        <begin position="109"/>
        <end position="130"/>
    </location>
</feature>
<feature type="region of interest" description="Disordered" evidence="1">
    <location>
        <begin position="295"/>
        <end position="336"/>
    </location>
</feature>
<gene>
    <name evidence="2" type="ORF">Cvel_17563.t2.CR2</name>
</gene>
<dbReference type="VEuPathDB" id="CryptoDB:Cvel_17563"/>
<evidence type="ECO:0000256" key="1">
    <source>
        <dbReference type="SAM" id="MobiDB-lite"/>
    </source>
</evidence>